<accession>A0A0A2GWN6</accession>
<evidence type="ECO:0000313" key="2">
    <source>
        <dbReference type="EMBL" id="KGO07652.1"/>
    </source>
</evidence>
<comment type="caution">
    <text evidence="2">The sequence shown here is derived from an EMBL/GenBank/DDBJ whole genome shotgun (WGS) entry which is preliminary data.</text>
</comment>
<keyword evidence="1" id="KW-1133">Transmembrane helix</keyword>
<dbReference type="PATRIC" id="fig|1300343.5.peg.1474"/>
<name>A0A0A2GWN6_9FLAO</name>
<proteinExistence type="predicted"/>
<feature type="transmembrane region" description="Helical" evidence="1">
    <location>
        <begin position="155"/>
        <end position="176"/>
    </location>
</feature>
<keyword evidence="1" id="KW-0472">Membrane</keyword>
<evidence type="ECO:0000313" key="3">
    <source>
        <dbReference type="Proteomes" id="UP000030140"/>
    </source>
</evidence>
<dbReference type="EMBL" id="JSAQ01000001">
    <property type="protein sequence ID" value="KGO07652.1"/>
    <property type="molecule type" value="Genomic_DNA"/>
</dbReference>
<gene>
    <name evidence="2" type="ORF">NV36_12925</name>
</gene>
<dbReference type="RefSeq" id="WP_035327945.1">
    <property type="nucleotide sequence ID" value="NZ_CP015125.1"/>
</dbReference>
<feature type="transmembrane region" description="Helical" evidence="1">
    <location>
        <begin position="33"/>
        <end position="52"/>
    </location>
</feature>
<organism evidence="2 3">
    <name type="scientific">Dokdonia donghaensis DSW-1</name>
    <dbReference type="NCBI Taxonomy" id="1300343"/>
    <lineage>
        <taxon>Bacteria</taxon>
        <taxon>Pseudomonadati</taxon>
        <taxon>Bacteroidota</taxon>
        <taxon>Flavobacteriia</taxon>
        <taxon>Flavobacteriales</taxon>
        <taxon>Flavobacteriaceae</taxon>
        <taxon>Dokdonia</taxon>
    </lineage>
</organism>
<feature type="transmembrane region" description="Helical" evidence="1">
    <location>
        <begin position="5"/>
        <end position="27"/>
    </location>
</feature>
<evidence type="ECO:0000256" key="1">
    <source>
        <dbReference type="SAM" id="Phobius"/>
    </source>
</evidence>
<dbReference type="OrthoDB" id="1145132at2"/>
<dbReference type="Proteomes" id="UP000030140">
    <property type="component" value="Unassembled WGS sequence"/>
</dbReference>
<keyword evidence="3" id="KW-1185">Reference proteome</keyword>
<dbReference type="AlphaFoldDB" id="A0A0A2GWN6"/>
<keyword evidence="1" id="KW-0812">Transmembrane</keyword>
<feature type="transmembrane region" description="Helical" evidence="1">
    <location>
        <begin position="61"/>
        <end position="82"/>
    </location>
</feature>
<feature type="transmembrane region" description="Helical" evidence="1">
    <location>
        <begin position="213"/>
        <end position="232"/>
    </location>
</feature>
<protein>
    <submittedName>
        <fullName evidence="2">Zinc transporter</fullName>
    </submittedName>
</protein>
<dbReference type="KEGG" id="ddo:I597_1465"/>
<sequence>MLTTIIVICVVSFALIAGALWGVYGSLSNKTEGFLVALAGGALMVSAVLELIQPALENEPIITPLIAVFTGAIVFTILDFYVKEKWSTSSGGSGLLAAITLDGLPENLALGVALISADPLTVAALSGSIVLSNLPEAAGGAKEMKADGRSSKSIIWLWTATAIVLSIAALVGYFFFDKVSNDTLDLIRCFAGGAVVASLAIEVFPKAFKEDKYWTGLATAIGLVLAFYLNTLGG</sequence>
<reference evidence="2 3" key="1">
    <citation type="submission" date="2014-10" db="EMBL/GenBank/DDBJ databases">
        <title>Draft genome sequence of the proteorhodopsin-containing marine bacterium Dokdonia donghaensis.</title>
        <authorList>
            <person name="Gomez-Consarnau L."/>
            <person name="Gonzalez J.M."/>
            <person name="Riedel T."/>
            <person name="Jaenicke S."/>
            <person name="Wagner-Doebler I."/>
            <person name="Fuhrman J.A."/>
        </authorList>
    </citation>
    <scope>NUCLEOTIDE SEQUENCE [LARGE SCALE GENOMIC DNA]</scope>
    <source>
        <strain evidence="2 3">DSW-1</strain>
    </source>
</reference>